<dbReference type="Proteomes" id="UP000315423">
    <property type="component" value="Unassembled WGS sequence"/>
</dbReference>
<evidence type="ECO:0000313" key="2">
    <source>
        <dbReference type="Proteomes" id="UP000315423"/>
    </source>
</evidence>
<evidence type="ECO:0000313" key="1">
    <source>
        <dbReference type="EMBL" id="TKY91964.1"/>
    </source>
</evidence>
<sequence>MSRIQESVVIRTVVRIMVPFIEIFALYVIMHGSSGPGGGFQGGVIFGAGIILFAMIYGIKEGKQRMSDKLSRILSSTGLSIYAGTGLLCIVFGGMFLQYDVVGLLSLDPARVSAILIDVVEIGIGITVLVIMISLFFDISPPEEEELQFSEEEKQ</sequence>
<proteinExistence type="predicted"/>
<comment type="caution">
    <text evidence="1">The sequence shown here is derived from an EMBL/GenBank/DDBJ whole genome shotgun (WGS) entry which is preliminary data.</text>
</comment>
<reference evidence="1" key="1">
    <citation type="submission" date="2018-09" db="EMBL/GenBank/DDBJ databases">
        <title>A genomic encyclopedia of anaerobic methanotrophic archaea.</title>
        <authorList>
            <person name="Skennerton C.T."/>
            <person name="Chadwick G.L."/>
            <person name="Laso-Perez R."/>
            <person name="Leu A.O."/>
            <person name="Speth D.R."/>
            <person name="Yu H."/>
            <person name="Morgan-Lang C."/>
            <person name="Hatzenpichler R."/>
            <person name="Goudeau D."/>
            <person name="Malmstrom R."/>
            <person name="Woyke T."/>
            <person name="Hallam S."/>
            <person name="Tyson G.W."/>
            <person name="Wegener G."/>
            <person name="Boetius A."/>
            <person name="Orphan V.J."/>
        </authorList>
    </citation>
    <scope>NUCLEOTIDE SEQUENCE</scope>
    <source>
        <strain evidence="1">CONS3730D10UFb2</strain>
    </source>
</reference>
<name>A0AC61SBE1_9EURY</name>
<organism evidence="1 2">
    <name type="scientific">Candidatus Methanomarinus sp</name>
    <dbReference type="NCBI Taxonomy" id="3386244"/>
    <lineage>
        <taxon>Archaea</taxon>
        <taxon>Methanobacteriati</taxon>
        <taxon>Methanobacteriota</taxon>
        <taxon>Stenosarchaea group</taxon>
        <taxon>Methanomicrobia</taxon>
        <taxon>Methanosarcinales</taxon>
        <taxon>ANME-2 cluster</taxon>
        <taxon>Candidatus Methanocomedenaceae</taxon>
        <taxon>Candidatus Methanomarinus</taxon>
    </lineage>
</organism>
<accession>A0AC61SBE1</accession>
<dbReference type="EMBL" id="QYBA01000100">
    <property type="protein sequence ID" value="TKY91964.1"/>
    <property type="molecule type" value="Genomic_DNA"/>
</dbReference>
<protein>
    <submittedName>
        <fullName evidence="1">Sodium:proton antiporter</fullName>
    </submittedName>
</protein>
<gene>
    <name evidence="1" type="ORF">C5S46_03125</name>
</gene>